<dbReference type="EMBL" id="LXQA011308849">
    <property type="protein sequence ID" value="MCI92734.1"/>
    <property type="molecule type" value="Genomic_DNA"/>
</dbReference>
<organism evidence="1 2">
    <name type="scientific">Trifolium medium</name>
    <dbReference type="NCBI Taxonomy" id="97028"/>
    <lineage>
        <taxon>Eukaryota</taxon>
        <taxon>Viridiplantae</taxon>
        <taxon>Streptophyta</taxon>
        <taxon>Embryophyta</taxon>
        <taxon>Tracheophyta</taxon>
        <taxon>Spermatophyta</taxon>
        <taxon>Magnoliopsida</taxon>
        <taxon>eudicotyledons</taxon>
        <taxon>Gunneridae</taxon>
        <taxon>Pentapetalae</taxon>
        <taxon>rosids</taxon>
        <taxon>fabids</taxon>
        <taxon>Fabales</taxon>
        <taxon>Fabaceae</taxon>
        <taxon>Papilionoideae</taxon>
        <taxon>50 kb inversion clade</taxon>
        <taxon>NPAAA clade</taxon>
        <taxon>Hologalegina</taxon>
        <taxon>IRL clade</taxon>
        <taxon>Trifolieae</taxon>
        <taxon>Trifolium</taxon>
    </lineage>
</organism>
<name>A0A392VWI7_9FABA</name>
<keyword evidence="2" id="KW-1185">Reference proteome</keyword>
<evidence type="ECO:0000313" key="1">
    <source>
        <dbReference type="EMBL" id="MCI92734.1"/>
    </source>
</evidence>
<dbReference type="AlphaFoldDB" id="A0A392VWI7"/>
<comment type="caution">
    <text evidence="1">The sequence shown here is derived from an EMBL/GenBank/DDBJ whole genome shotgun (WGS) entry which is preliminary data.</text>
</comment>
<proteinExistence type="predicted"/>
<evidence type="ECO:0000313" key="2">
    <source>
        <dbReference type="Proteomes" id="UP000265520"/>
    </source>
</evidence>
<accession>A0A392VWI7</accession>
<protein>
    <submittedName>
        <fullName evidence="1">Uncharacterized protein</fullName>
    </submittedName>
</protein>
<sequence length="54" mass="6451">TLPEIAVLQKRRRQQMQTKEVVPLLEDVSTIWALEWAVRLVMLPMRMTRFQVTL</sequence>
<feature type="non-terminal residue" evidence="1">
    <location>
        <position position="1"/>
    </location>
</feature>
<reference evidence="1 2" key="1">
    <citation type="journal article" date="2018" name="Front. Plant Sci.">
        <title>Red Clover (Trifolium pratense) and Zigzag Clover (T. medium) - A Picture of Genomic Similarities and Differences.</title>
        <authorList>
            <person name="Dluhosova J."/>
            <person name="Istvanek J."/>
            <person name="Nedelnik J."/>
            <person name="Repkova J."/>
        </authorList>
    </citation>
    <scope>NUCLEOTIDE SEQUENCE [LARGE SCALE GENOMIC DNA]</scope>
    <source>
        <strain evidence="2">cv. 10/8</strain>
        <tissue evidence="1">Leaf</tissue>
    </source>
</reference>
<dbReference type="Proteomes" id="UP000265520">
    <property type="component" value="Unassembled WGS sequence"/>
</dbReference>